<keyword evidence="2" id="KW-1185">Reference proteome</keyword>
<protein>
    <submittedName>
        <fullName evidence="1">Uncharacterized protein</fullName>
    </submittedName>
</protein>
<dbReference type="Proteomes" id="UP000503129">
    <property type="component" value="Chromosome"/>
</dbReference>
<dbReference type="InterPro" id="IPR046150">
    <property type="entry name" value="DUF6152"/>
</dbReference>
<proteinExistence type="predicted"/>
<sequence length="135" mass="14984">MDDQQQPNKAMLKKSFVQAALTAATIATFLASGTESASAHHGWSEYNNEQTLNLTGKIQNVKYDNPHTTIEVKTDDNKVWQAVLAPPARLQRRGLAQGALQVGQQVKLVGYPHRTETSEMRAERITIGKQTVELR</sequence>
<accession>A0A856MLP7</accession>
<name>A0A856MLP7_9CYAN</name>
<dbReference type="KEGG" id="bsen:DP114_19910"/>
<dbReference type="Pfam" id="PF19649">
    <property type="entry name" value="DUF6152"/>
    <property type="match status" value="1"/>
</dbReference>
<gene>
    <name evidence="1" type="ORF">DP114_19910</name>
</gene>
<evidence type="ECO:0000313" key="2">
    <source>
        <dbReference type="Proteomes" id="UP000503129"/>
    </source>
</evidence>
<evidence type="ECO:0000313" key="1">
    <source>
        <dbReference type="EMBL" id="QDL12333.1"/>
    </source>
</evidence>
<dbReference type="AlphaFoldDB" id="A0A856MLP7"/>
<organism evidence="1 2">
    <name type="scientific">Brasilonema sennae CENA114</name>
    <dbReference type="NCBI Taxonomy" id="415709"/>
    <lineage>
        <taxon>Bacteria</taxon>
        <taxon>Bacillati</taxon>
        <taxon>Cyanobacteriota</taxon>
        <taxon>Cyanophyceae</taxon>
        <taxon>Nostocales</taxon>
        <taxon>Scytonemataceae</taxon>
        <taxon>Brasilonema</taxon>
        <taxon>Bromeliae group (in: Brasilonema)</taxon>
    </lineage>
</organism>
<dbReference type="EMBL" id="CP030118">
    <property type="protein sequence ID" value="QDL12333.1"/>
    <property type="molecule type" value="Genomic_DNA"/>
</dbReference>
<reference evidence="1 2" key="1">
    <citation type="submission" date="2018-06" db="EMBL/GenBank/DDBJ databases">
        <title>Comparative genomics of Brasilonema spp. strains.</title>
        <authorList>
            <person name="Alvarenga D.O."/>
            <person name="Fiore M.F."/>
            <person name="Varani A.M."/>
        </authorList>
    </citation>
    <scope>NUCLEOTIDE SEQUENCE [LARGE SCALE GENOMIC DNA]</scope>
    <source>
        <strain evidence="1 2">CENA114</strain>
    </source>
</reference>